<dbReference type="EMBL" id="JAPDFW010000065">
    <property type="protein sequence ID" value="KAJ5075299.1"/>
    <property type="molecule type" value="Genomic_DNA"/>
</dbReference>
<feature type="transmembrane region" description="Helical" evidence="1">
    <location>
        <begin position="137"/>
        <end position="155"/>
    </location>
</feature>
<feature type="transmembrane region" description="Helical" evidence="1">
    <location>
        <begin position="37"/>
        <end position="56"/>
    </location>
</feature>
<name>A0A9Q0RE17_ANAIG</name>
<dbReference type="Proteomes" id="UP001149090">
    <property type="component" value="Unassembled WGS sequence"/>
</dbReference>
<evidence type="ECO:0000313" key="2">
    <source>
        <dbReference type="EMBL" id="KAJ5075299.1"/>
    </source>
</evidence>
<accession>A0A9Q0RE17</accession>
<feature type="transmembrane region" description="Helical" evidence="1">
    <location>
        <begin position="86"/>
        <end position="105"/>
    </location>
</feature>
<keyword evidence="1" id="KW-1133">Transmembrane helix</keyword>
<evidence type="ECO:0000256" key="1">
    <source>
        <dbReference type="SAM" id="Phobius"/>
    </source>
</evidence>
<comment type="caution">
    <text evidence="2">The sequence shown here is derived from an EMBL/GenBank/DDBJ whole genome shotgun (WGS) entry which is preliminary data.</text>
</comment>
<dbReference type="AlphaFoldDB" id="A0A9Q0RE17"/>
<gene>
    <name evidence="2" type="ORF">M0811_07269</name>
</gene>
<sequence>MNYSTKIKKKPLLFKKPNQQQYQYIPKETFQFRLDKLFTNVGWSFVIGSGIGFVYGGTKAMQLGNEFGTKIFLHSFVDQFAKYQEIFSIKFASFTGLFYIFTGIIRNYRKVNDMTNFILAGTTTGFVKNLGSGKKHLFYGSLTGAIAGFGVSLFYKNRYSSLPFFEKKVDQK</sequence>
<evidence type="ECO:0000313" key="3">
    <source>
        <dbReference type="Proteomes" id="UP001149090"/>
    </source>
</evidence>
<organism evidence="2 3">
    <name type="scientific">Anaeramoeba ignava</name>
    <name type="common">Anaerobic marine amoeba</name>
    <dbReference type="NCBI Taxonomy" id="1746090"/>
    <lineage>
        <taxon>Eukaryota</taxon>
        <taxon>Metamonada</taxon>
        <taxon>Anaeramoebidae</taxon>
        <taxon>Anaeramoeba</taxon>
    </lineage>
</organism>
<proteinExistence type="predicted"/>
<protein>
    <submittedName>
        <fullName evidence="2">Import inner membrane translocase subunit tim22</fullName>
    </submittedName>
</protein>
<keyword evidence="3" id="KW-1185">Reference proteome</keyword>
<keyword evidence="1" id="KW-0812">Transmembrane</keyword>
<dbReference type="Pfam" id="PF02466">
    <property type="entry name" value="Tim17"/>
    <property type="match status" value="1"/>
</dbReference>
<keyword evidence="1" id="KW-0472">Membrane</keyword>
<reference evidence="2" key="1">
    <citation type="submission" date="2022-10" db="EMBL/GenBank/DDBJ databases">
        <title>Novel sulphate-reducing endosymbionts in the free-living metamonad Anaeramoeba.</title>
        <authorList>
            <person name="Jerlstrom-Hultqvist J."/>
            <person name="Cepicka I."/>
            <person name="Gallot-Lavallee L."/>
            <person name="Salas-Leiva D."/>
            <person name="Curtis B.A."/>
            <person name="Zahonova K."/>
            <person name="Pipaliya S."/>
            <person name="Dacks J."/>
            <person name="Roger A.J."/>
        </authorList>
    </citation>
    <scope>NUCLEOTIDE SEQUENCE</scope>
    <source>
        <strain evidence="2">BMAN</strain>
    </source>
</reference>